<dbReference type="CDD" id="cd22249">
    <property type="entry name" value="UDM1_RNF168_RNF169-like"/>
    <property type="match status" value="1"/>
</dbReference>
<keyword evidence="1" id="KW-0694">RNA-binding</keyword>
<proteinExistence type="predicted"/>
<dbReference type="STRING" id="77586.A0A0D9VJA6"/>
<dbReference type="PANTHER" id="PTHR36309:SF6">
    <property type="entry name" value="OS02G0669700 PROTEIN"/>
    <property type="match status" value="1"/>
</dbReference>
<dbReference type="eggNOG" id="ENOG502QUFQ">
    <property type="taxonomic scope" value="Eukaryota"/>
</dbReference>
<keyword evidence="6" id="KW-1185">Reference proteome</keyword>
<dbReference type="GO" id="GO:0003723">
    <property type="term" value="F:RNA binding"/>
    <property type="evidence" value="ECO:0007669"/>
    <property type="project" value="UniProtKB-UniRule"/>
</dbReference>
<evidence type="ECO:0000256" key="1">
    <source>
        <dbReference type="PROSITE-ProRule" id="PRU00176"/>
    </source>
</evidence>
<organism evidence="5 6">
    <name type="scientific">Leersia perrieri</name>
    <dbReference type="NCBI Taxonomy" id="77586"/>
    <lineage>
        <taxon>Eukaryota</taxon>
        <taxon>Viridiplantae</taxon>
        <taxon>Streptophyta</taxon>
        <taxon>Embryophyta</taxon>
        <taxon>Tracheophyta</taxon>
        <taxon>Spermatophyta</taxon>
        <taxon>Magnoliopsida</taxon>
        <taxon>Liliopsida</taxon>
        <taxon>Poales</taxon>
        <taxon>Poaceae</taxon>
        <taxon>BOP clade</taxon>
        <taxon>Oryzoideae</taxon>
        <taxon>Oryzeae</taxon>
        <taxon>Oryzinae</taxon>
        <taxon>Leersia</taxon>
    </lineage>
</organism>
<dbReference type="HOGENOM" id="CLU_678559_0_0_1"/>
<dbReference type="AlphaFoldDB" id="A0A0D9VJA6"/>
<name>A0A0D9VJA6_9ORYZ</name>
<feature type="region of interest" description="Disordered" evidence="3">
    <location>
        <begin position="163"/>
        <end position="223"/>
    </location>
</feature>
<dbReference type="InterPro" id="IPR000504">
    <property type="entry name" value="RRM_dom"/>
</dbReference>
<protein>
    <recommendedName>
        <fullName evidence="4">RRM domain-containing protein</fullName>
    </recommendedName>
</protein>
<feature type="compositionally biased region" description="Basic and acidic residues" evidence="3">
    <location>
        <begin position="166"/>
        <end position="194"/>
    </location>
</feature>
<keyword evidence="2" id="KW-0175">Coiled coil</keyword>
<dbReference type="InterPro" id="IPR035979">
    <property type="entry name" value="RBD_domain_sf"/>
</dbReference>
<feature type="compositionally biased region" description="Basic and acidic residues" evidence="3">
    <location>
        <begin position="47"/>
        <end position="58"/>
    </location>
</feature>
<evidence type="ECO:0000313" key="5">
    <source>
        <dbReference type="EnsemblPlants" id="LPERR02G22200.1"/>
    </source>
</evidence>
<feature type="coiled-coil region" evidence="2">
    <location>
        <begin position="356"/>
        <end position="384"/>
    </location>
</feature>
<accession>A0A0D9VJA6</accession>
<dbReference type="CDD" id="cd00590">
    <property type="entry name" value="RRM_SF"/>
    <property type="match status" value="1"/>
</dbReference>
<dbReference type="InterPro" id="IPR012677">
    <property type="entry name" value="Nucleotide-bd_a/b_plait_sf"/>
</dbReference>
<dbReference type="PROSITE" id="PS50102">
    <property type="entry name" value="RRM"/>
    <property type="match status" value="1"/>
</dbReference>
<evidence type="ECO:0000259" key="4">
    <source>
        <dbReference type="PROSITE" id="PS50102"/>
    </source>
</evidence>
<dbReference type="Gene3D" id="3.30.70.330">
    <property type="match status" value="1"/>
</dbReference>
<reference evidence="6" key="2">
    <citation type="submission" date="2013-12" db="EMBL/GenBank/DDBJ databases">
        <authorList>
            <person name="Yu Y."/>
            <person name="Lee S."/>
            <person name="de Baynast K."/>
            <person name="Wissotski M."/>
            <person name="Liu L."/>
            <person name="Talag J."/>
            <person name="Goicoechea J."/>
            <person name="Angelova A."/>
            <person name="Jetty R."/>
            <person name="Kudrna D."/>
            <person name="Golser W."/>
            <person name="Rivera L."/>
            <person name="Zhang J."/>
            <person name="Wing R."/>
        </authorList>
    </citation>
    <scope>NUCLEOTIDE SEQUENCE</scope>
</reference>
<reference evidence="5" key="3">
    <citation type="submission" date="2015-04" db="UniProtKB">
        <authorList>
            <consortium name="EnsemblPlants"/>
        </authorList>
    </citation>
    <scope>IDENTIFICATION</scope>
</reference>
<sequence>MWAPRSTKLGSMSIASPRGLGIKPRLGPIRPEATCPRRPAAGRRRSTPLERREPNNDGRRRKTAEGAHLSTLAVSAHGIATFLLARPPDGIPFDDVDKFTATRTITSRNCLGRPAVSSRCLAAARFGTEKLTGCVMQREKPRGYWKMVDEEGSQMPNRITAANARKRAEANSDDHRATAAAHVGDEVPEGKGRTDTGGGKGDIGEELPSTLLPSPPTEAGPPMMTSDEDAKKGYADFEEKVKRTIYIDHLSPQVTSSVIEAAFSQCANVVNMDFIVNCTIPYDIPSAALVELDDEIQAKAAFDMMNSFPFIIGGTPRPVRAIYATPDMFRDRPPCPGINKEFRWVKQEDGIEYEGMRKLRLLARRHEEENMALIKNLLEEEKELAWQQQELLDGMYKKYSILESGVKNDIDNLTRRYGVNLVRD</sequence>
<dbReference type="InterPro" id="IPR053316">
    <property type="entry name" value="Epigenetic_reg_gene_expr"/>
</dbReference>
<reference evidence="5 6" key="1">
    <citation type="submission" date="2012-08" db="EMBL/GenBank/DDBJ databases">
        <title>Oryza genome evolution.</title>
        <authorList>
            <person name="Wing R.A."/>
        </authorList>
    </citation>
    <scope>NUCLEOTIDE SEQUENCE</scope>
</reference>
<dbReference type="Gramene" id="LPERR02G22200.1">
    <property type="protein sequence ID" value="LPERR02G22200.1"/>
    <property type="gene ID" value="LPERR02G22200"/>
</dbReference>
<dbReference type="SUPFAM" id="SSF54928">
    <property type="entry name" value="RNA-binding domain, RBD"/>
    <property type="match status" value="1"/>
</dbReference>
<dbReference type="EnsemblPlants" id="LPERR02G22200.1">
    <property type="protein sequence ID" value="LPERR02G22200.1"/>
    <property type="gene ID" value="LPERR02G22200"/>
</dbReference>
<feature type="region of interest" description="Disordered" evidence="3">
    <location>
        <begin position="1"/>
        <end position="67"/>
    </location>
</feature>
<evidence type="ECO:0000313" key="6">
    <source>
        <dbReference type="Proteomes" id="UP000032180"/>
    </source>
</evidence>
<feature type="domain" description="RRM" evidence="4">
    <location>
        <begin position="243"/>
        <end position="326"/>
    </location>
</feature>
<dbReference type="PANTHER" id="PTHR36309">
    <property type="entry name" value="RNA-BINDING (RRM/RBD/RNP MOTIFS) FAMILY PROTEIN"/>
    <property type="match status" value="1"/>
</dbReference>
<evidence type="ECO:0000256" key="2">
    <source>
        <dbReference type="SAM" id="Coils"/>
    </source>
</evidence>
<dbReference type="Proteomes" id="UP000032180">
    <property type="component" value="Chromosome 2"/>
</dbReference>
<evidence type="ECO:0000256" key="3">
    <source>
        <dbReference type="SAM" id="MobiDB-lite"/>
    </source>
</evidence>